<organism evidence="5 6">
    <name type="scientific">Cladophialophora immunda</name>
    <dbReference type="NCBI Taxonomy" id="569365"/>
    <lineage>
        <taxon>Eukaryota</taxon>
        <taxon>Fungi</taxon>
        <taxon>Dikarya</taxon>
        <taxon>Ascomycota</taxon>
        <taxon>Pezizomycotina</taxon>
        <taxon>Eurotiomycetes</taxon>
        <taxon>Chaetothyriomycetidae</taxon>
        <taxon>Chaetothyriales</taxon>
        <taxon>Herpotrichiellaceae</taxon>
        <taxon>Cladophialophora</taxon>
    </lineage>
</organism>
<dbReference type="SUPFAM" id="SSF51735">
    <property type="entry name" value="NAD(P)-binding Rossmann-fold domains"/>
    <property type="match status" value="1"/>
</dbReference>
<evidence type="ECO:0000256" key="3">
    <source>
        <dbReference type="ARBA" id="ARBA00023445"/>
    </source>
</evidence>
<evidence type="ECO:0000313" key="6">
    <source>
        <dbReference type="Proteomes" id="UP000054466"/>
    </source>
</evidence>
<name>A0A0D1ZHY9_9EURO</name>
<dbReference type="InterPro" id="IPR009799">
    <property type="entry name" value="EthD_dom"/>
</dbReference>
<dbReference type="InterPro" id="IPR050425">
    <property type="entry name" value="NAD(P)_dehydrat-like"/>
</dbReference>
<dbReference type="Gene3D" id="3.30.70.100">
    <property type="match status" value="1"/>
</dbReference>
<evidence type="ECO:0000256" key="1">
    <source>
        <dbReference type="ARBA" id="ARBA00005986"/>
    </source>
</evidence>
<proteinExistence type="inferred from homology"/>
<dbReference type="NCBIfam" id="TIGR02118">
    <property type="entry name" value="EthD family reductase"/>
    <property type="match status" value="1"/>
</dbReference>
<keyword evidence="6" id="KW-1185">Reference proteome</keyword>
<dbReference type="PANTHER" id="PTHR10366">
    <property type="entry name" value="NAD DEPENDENT EPIMERASE/DEHYDRATASE"/>
    <property type="match status" value="1"/>
</dbReference>
<evidence type="ECO:0000256" key="2">
    <source>
        <dbReference type="ARBA" id="ARBA00023002"/>
    </source>
</evidence>
<dbReference type="InterPro" id="IPR011008">
    <property type="entry name" value="Dimeric_a/b-barrel"/>
</dbReference>
<protein>
    <recommendedName>
        <fullName evidence="4">NAD-dependent epimerase/dehydratase domain-containing protein</fullName>
    </recommendedName>
</protein>
<gene>
    <name evidence="5" type="ORF">PV07_07295</name>
</gene>
<dbReference type="STRING" id="569365.A0A0D1ZHY9"/>
<sequence length="436" mass="47348">MPASALVLFPATSDVSFNLPYYANTHMPLVSKQWGKYGLRDWKVVELADSPDGSRPYIVAALLTWDSLDGLRQALASEEAKAVFEDASNFCHLIHQFLSLFRMSAALVLLTGSTGHVGYANLIEALKKGYKVRAAVRSESKAATVKNAKPTQPYLGQLTFTTVPDIQKEGAFDEAVKGVDYVIHTASPLPVPSDDDEKNIIRPAINGTLSILHSALKEPSIKKVVLTSSVAAVFPSEPGKPFVVEHVEADPKGPYPDTFSAYSASKKLTLYRTYDFIRDNKPKFSIINIMPSFVIGRNELATTPKAIVSGSNALALGPLVGNKSDTPTPSFVCHIDDVAFVHVAALDPKITENQNFGVNYTSSNPINWDDAIDIVKRHFPQEVEAGVFPLGGTLPSVHVPFDASKTEKTLGLKFKGYEEQIVNLAGWYAQAVANAN</sequence>
<dbReference type="VEuPathDB" id="FungiDB:PV07_07295"/>
<dbReference type="EMBL" id="KN847043">
    <property type="protein sequence ID" value="KIW27566.1"/>
    <property type="molecule type" value="Genomic_DNA"/>
</dbReference>
<dbReference type="HOGENOM" id="CLU_007383_9_2_1"/>
<evidence type="ECO:0000259" key="4">
    <source>
        <dbReference type="Pfam" id="PF01370"/>
    </source>
</evidence>
<comment type="similarity">
    <text evidence="3">Belongs to the NAD(P)-dependent epimerase/dehydratase family. Dihydroflavonol-4-reductase subfamily.</text>
</comment>
<dbReference type="Gene3D" id="3.40.50.720">
    <property type="entry name" value="NAD(P)-binding Rossmann-like Domain"/>
    <property type="match status" value="1"/>
</dbReference>
<dbReference type="AlphaFoldDB" id="A0A0D1ZHY9"/>
<dbReference type="Pfam" id="PF01370">
    <property type="entry name" value="Epimerase"/>
    <property type="match status" value="1"/>
</dbReference>
<accession>A0A0D1ZHY9</accession>
<dbReference type="InterPro" id="IPR036291">
    <property type="entry name" value="NAD(P)-bd_dom_sf"/>
</dbReference>
<dbReference type="OrthoDB" id="2735536at2759"/>
<dbReference type="RefSeq" id="XP_016247782.1">
    <property type="nucleotide sequence ID" value="XM_016394363.1"/>
</dbReference>
<dbReference type="PANTHER" id="PTHR10366:SF564">
    <property type="entry name" value="STEROL-4-ALPHA-CARBOXYLATE 3-DEHYDROGENASE, DECARBOXYLATING"/>
    <property type="match status" value="1"/>
</dbReference>
<dbReference type="GO" id="GO:0016616">
    <property type="term" value="F:oxidoreductase activity, acting on the CH-OH group of donors, NAD or NADP as acceptor"/>
    <property type="evidence" value="ECO:0007669"/>
    <property type="project" value="TreeGrafter"/>
</dbReference>
<dbReference type="GeneID" id="27346489"/>
<keyword evidence="2" id="KW-0560">Oxidoreductase</keyword>
<reference evidence="5 6" key="1">
    <citation type="submission" date="2015-01" db="EMBL/GenBank/DDBJ databases">
        <title>The Genome Sequence of Cladophialophora immunda CBS83496.</title>
        <authorList>
            <consortium name="The Broad Institute Genomics Platform"/>
            <person name="Cuomo C."/>
            <person name="de Hoog S."/>
            <person name="Gorbushina A."/>
            <person name="Stielow B."/>
            <person name="Teixiera M."/>
            <person name="Abouelleil A."/>
            <person name="Chapman S.B."/>
            <person name="Priest M."/>
            <person name="Young S.K."/>
            <person name="Wortman J."/>
            <person name="Nusbaum C."/>
            <person name="Birren B."/>
        </authorList>
    </citation>
    <scope>NUCLEOTIDE SEQUENCE [LARGE SCALE GENOMIC DNA]</scope>
    <source>
        <strain evidence="5 6">CBS 83496</strain>
    </source>
</reference>
<comment type="similarity">
    <text evidence="1">Belongs to the tpcK family.</text>
</comment>
<evidence type="ECO:0000313" key="5">
    <source>
        <dbReference type="EMBL" id="KIW27566.1"/>
    </source>
</evidence>
<feature type="domain" description="NAD-dependent epimerase/dehydratase" evidence="4">
    <location>
        <begin position="108"/>
        <end position="348"/>
    </location>
</feature>
<dbReference type="SUPFAM" id="SSF54909">
    <property type="entry name" value="Dimeric alpha+beta barrel"/>
    <property type="match status" value="1"/>
</dbReference>
<dbReference type="Proteomes" id="UP000054466">
    <property type="component" value="Unassembled WGS sequence"/>
</dbReference>
<dbReference type="InterPro" id="IPR001509">
    <property type="entry name" value="Epimerase_deHydtase"/>
</dbReference>